<accession>A0ABU8UNF5</accession>
<name>A0ABU8UNF5_9ACTN</name>
<evidence type="ECO:0000313" key="1">
    <source>
        <dbReference type="EMBL" id="MEJ8670444.1"/>
    </source>
</evidence>
<dbReference type="Proteomes" id="UP001376459">
    <property type="component" value="Unassembled WGS sequence"/>
</dbReference>
<protein>
    <recommendedName>
        <fullName evidence="3">Lasso RiPP family leader peptide-containing protein</fullName>
    </recommendedName>
</protein>
<keyword evidence="2" id="KW-1185">Reference proteome</keyword>
<evidence type="ECO:0000313" key="2">
    <source>
        <dbReference type="Proteomes" id="UP001376459"/>
    </source>
</evidence>
<proteinExistence type="predicted"/>
<gene>
    <name evidence="1" type="ORF">WKI71_24590</name>
</gene>
<sequence length="45" mass="4795">MIRKKGSDNAAKPYSIKFGSIWTPGTEKIIHGWIGEVRPGGGPGV</sequence>
<comment type="caution">
    <text evidence="1">The sequence shown here is derived from an EMBL/GenBank/DDBJ whole genome shotgun (WGS) entry which is preliminary data.</text>
</comment>
<reference evidence="1 2" key="1">
    <citation type="submission" date="2024-03" db="EMBL/GenBank/DDBJ databases">
        <title>Novel Streptomyces species of biotechnological and ecological value are a feature of Machair soil.</title>
        <authorList>
            <person name="Prole J.R."/>
            <person name="Goodfellow M."/>
            <person name="Allenby N."/>
            <person name="Ward A.C."/>
        </authorList>
    </citation>
    <scope>NUCLEOTIDE SEQUENCE [LARGE SCALE GENOMIC DNA]</scope>
    <source>
        <strain evidence="1 2">MS1.AVA.1</strain>
    </source>
</reference>
<organism evidence="1 2">
    <name type="scientific">Streptomyces machairae</name>
    <dbReference type="NCBI Taxonomy" id="3134109"/>
    <lineage>
        <taxon>Bacteria</taxon>
        <taxon>Bacillati</taxon>
        <taxon>Actinomycetota</taxon>
        <taxon>Actinomycetes</taxon>
        <taxon>Kitasatosporales</taxon>
        <taxon>Streptomycetaceae</taxon>
        <taxon>Streptomyces</taxon>
    </lineage>
</organism>
<dbReference type="EMBL" id="JBBKAK010000001">
    <property type="protein sequence ID" value="MEJ8670444.1"/>
    <property type="molecule type" value="Genomic_DNA"/>
</dbReference>
<evidence type="ECO:0008006" key="3">
    <source>
        <dbReference type="Google" id="ProtNLM"/>
    </source>
</evidence>